<dbReference type="CDD" id="cd10440">
    <property type="entry name" value="GIY-YIG_COG3680"/>
    <property type="match status" value="1"/>
</dbReference>
<reference evidence="2 3" key="1">
    <citation type="submission" date="2019-09" db="EMBL/GenBank/DDBJ databases">
        <title>Taxonomic organization of the family Brucellaceae based on a phylogenomic approach.</title>
        <authorList>
            <person name="Leclercq S."/>
            <person name="Cloeckaert A."/>
            <person name="Zygmunt M.S."/>
        </authorList>
    </citation>
    <scope>NUCLEOTIDE SEQUENCE [LARGE SCALE GENOMIC DNA]</scope>
    <source>
        <strain evidence="2 3">TA93</strain>
    </source>
</reference>
<dbReference type="PROSITE" id="PS50164">
    <property type="entry name" value="GIY_YIG"/>
    <property type="match status" value="1"/>
</dbReference>
<dbReference type="EMBL" id="WBVY01000007">
    <property type="protein sequence ID" value="KAB2655084.1"/>
    <property type="molecule type" value="Genomic_DNA"/>
</dbReference>
<feature type="domain" description="GIY-YIG" evidence="1">
    <location>
        <begin position="20"/>
        <end position="112"/>
    </location>
</feature>
<dbReference type="AlphaFoldDB" id="A0A7V8B0P3"/>
<protein>
    <submittedName>
        <fullName evidence="2">GIY-YIG nuclease family protein</fullName>
    </submittedName>
</protein>
<name>A0A7V8B0P3_9HYPH</name>
<evidence type="ECO:0000313" key="3">
    <source>
        <dbReference type="Proteomes" id="UP000460650"/>
    </source>
</evidence>
<proteinExistence type="predicted"/>
<sequence length="279" mass="30687">MTSFYGDRHSVQSFLKQHGGKFYVYVLCRPDDTPFYVGKGTNRRVLDHEMEALRNHPIGEANPFKSNIIRKIYRDGGAIRYKIDSVFDAADQLKCLEREASLIAEYKRFHEGGTLSNLAGGLGNLSGVAPFSLERHAATLAGSPEDNPDRAVLNEFLLGFGHVGSVPIKPLTQISRILHTRPHNNPRKPTPRTAYALLASAVAHGLALSDGVRIPRRFSYKSVEAIIENGVASDLVKAGVAELIPSQNPIDELFEMSSEQVAILKCLVGEQVLQDRGLL</sequence>
<dbReference type="RefSeq" id="WP_151648293.1">
    <property type="nucleotide sequence ID" value="NZ_WBVY01000007.1"/>
</dbReference>
<dbReference type="InterPro" id="IPR000305">
    <property type="entry name" value="GIY-YIG_endonuc"/>
</dbReference>
<accession>A0A7V8B0P3</accession>
<comment type="caution">
    <text evidence="2">The sequence shown here is derived from an EMBL/GenBank/DDBJ whole genome shotgun (WGS) entry which is preliminary data.</text>
</comment>
<evidence type="ECO:0000313" key="2">
    <source>
        <dbReference type="EMBL" id="KAB2655084.1"/>
    </source>
</evidence>
<gene>
    <name evidence="2" type="ORF">F9K94_21235</name>
</gene>
<evidence type="ECO:0000259" key="1">
    <source>
        <dbReference type="PROSITE" id="PS50164"/>
    </source>
</evidence>
<dbReference type="Proteomes" id="UP000460650">
    <property type="component" value="Unassembled WGS sequence"/>
</dbReference>
<organism evidence="2 3">
    <name type="scientific">Brucella tritici</name>
    <dbReference type="NCBI Taxonomy" id="94626"/>
    <lineage>
        <taxon>Bacteria</taxon>
        <taxon>Pseudomonadati</taxon>
        <taxon>Pseudomonadota</taxon>
        <taxon>Alphaproteobacteria</taxon>
        <taxon>Hyphomicrobiales</taxon>
        <taxon>Brucellaceae</taxon>
        <taxon>Brucella/Ochrobactrum group</taxon>
        <taxon>Brucella</taxon>
    </lineage>
</organism>